<dbReference type="EMBL" id="FIIR01000006">
    <property type="protein sequence ID" value="CYV74756.1"/>
    <property type="molecule type" value="Genomic_DNA"/>
</dbReference>
<evidence type="ECO:0000313" key="3">
    <source>
        <dbReference type="Proteomes" id="UP000069831"/>
    </source>
</evidence>
<sequence length="73" mass="8174">MTEEMILSGLQVSVKELTQKLSEELTGKNLLAVQVAQLTEELEGMKQVLESDSALQELFLEVQEKLKEDSHGE</sequence>
<dbReference type="EMBL" id="VIEK01000008">
    <property type="protein sequence ID" value="TQE88455.1"/>
    <property type="molecule type" value="Genomic_DNA"/>
</dbReference>
<protein>
    <submittedName>
        <fullName evidence="2">Uncharacterized protein</fullName>
    </submittedName>
</protein>
<reference evidence="2 4" key="2">
    <citation type="submission" date="2019-06" db="EMBL/GenBank/DDBJ databases">
        <title>Comprehensive assessment of Oxford Nanopore MinION sequencing for bacterial characterization and routine diagnosis.</title>
        <authorList>
            <person name="Tan S."/>
            <person name="Dvorak C.M.T."/>
            <person name="Gebhart C."/>
            <person name="Estrada A."/>
            <person name="Marthaler D.G."/>
            <person name="Murtaugh M.P."/>
        </authorList>
    </citation>
    <scope>NUCLEOTIDE SEQUENCE [LARGE SCALE GENOMIC DNA]</scope>
    <source>
        <strain evidence="2 4">2017UMN1435.21</strain>
    </source>
</reference>
<accession>A0A0Z8KVN8</accession>
<dbReference type="RefSeq" id="WP_044753280.1">
    <property type="nucleotide sequence ID" value="NZ_CEEK01000003.1"/>
</dbReference>
<dbReference type="AlphaFoldDB" id="A0A0Z8KVN8"/>
<evidence type="ECO:0000313" key="2">
    <source>
        <dbReference type="EMBL" id="TQE88455.1"/>
    </source>
</evidence>
<dbReference type="Proteomes" id="UP000315224">
    <property type="component" value="Unassembled WGS sequence"/>
</dbReference>
<evidence type="ECO:0000313" key="1">
    <source>
        <dbReference type="EMBL" id="CYV74756.1"/>
    </source>
</evidence>
<evidence type="ECO:0000313" key="4">
    <source>
        <dbReference type="Proteomes" id="UP000315224"/>
    </source>
</evidence>
<dbReference type="Proteomes" id="UP000069831">
    <property type="component" value="Unassembled WGS sequence"/>
</dbReference>
<proteinExistence type="predicted"/>
<gene>
    <name evidence="1" type="ORF">ERS132457_00786</name>
    <name evidence="2" type="ORF">FH692_06140</name>
</gene>
<organism evidence="2 4">
    <name type="scientific">Streptococcus suis</name>
    <dbReference type="NCBI Taxonomy" id="1307"/>
    <lineage>
        <taxon>Bacteria</taxon>
        <taxon>Bacillati</taxon>
        <taxon>Bacillota</taxon>
        <taxon>Bacilli</taxon>
        <taxon>Lactobacillales</taxon>
        <taxon>Streptococcaceae</taxon>
        <taxon>Streptococcus</taxon>
    </lineage>
</organism>
<reference evidence="1 3" key="1">
    <citation type="submission" date="2016-02" db="EMBL/GenBank/DDBJ databases">
        <authorList>
            <consortium name="Pathogen Informatics"/>
        </authorList>
    </citation>
    <scope>NUCLEOTIDE SEQUENCE [LARGE SCALE GENOMIC DNA]</scope>
    <source>
        <strain evidence="1 3">LSS95</strain>
    </source>
</reference>
<name>A0A0Z8KVN8_STRSU</name>